<feature type="coiled-coil region" evidence="8">
    <location>
        <begin position="1682"/>
        <end position="1716"/>
    </location>
</feature>
<feature type="coiled-coil region" evidence="8">
    <location>
        <begin position="1052"/>
        <end position="1100"/>
    </location>
</feature>
<evidence type="ECO:0000256" key="7">
    <source>
        <dbReference type="ARBA" id="ARBA00023273"/>
    </source>
</evidence>
<comment type="subcellular location">
    <subcellularLocation>
        <location evidence="1">Cytoplasm</location>
        <location evidence="1">Cytoskeleton</location>
        <location evidence="1">Cilium basal body</location>
    </subcellularLocation>
    <subcellularLocation>
        <location evidence="2">Cytoplasm</location>
        <location evidence="2">Cytoskeleton</location>
        <location evidence="2">Microtubule organizing center</location>
        <location evidence="2">Centrosome</location>
    </subcellularLocation>
</comment>
<accession>A0ABD1K4S7</accession>
<dbReference type="Proteomes" id="UP001591681">
    <property type="component" value="Unassembled WGS sequence"/>
</dbReference>
<feature type="coiled-coil region" evidence="8">
    <location>
        <begin position="1303"/>
        <end position="1404"/>
    </location>
</feature>
<feature type="coiled-coil region" evidence="8">
    <location>
        <begin position="478"/>
        <end position="519"/>
    </location>
</feature>
<evidence type="ECO:0000256" key="8">
    <source>
        <dbReference type="SAM" id="Coils"/>
    </source>
</evidence>
<feature type="domain" description="Centrosomal protein of 290kDa coiled-coil region" evidence="10">
    <location>
        <begin position="1051"/>
        <end position="1178"/>
    </location>
</feature>
<feature type="coiled-coil region" evidence="8">
    <location>
        <begin position="662"/>
        <end position="689"/>
    </location>
</feature>
<evidence type="ECO:0000256" key="2">
    <source>
        <dbReference type="ARBA" id="ARBA00004300"/>
    </source>
</evidence>
<comment type="caution">
    <text evidence="11">The sequence shown here is derived from an EMBL/GenBank/DDBJ whole genome shotgun (WGS) entry which is preliminary data.</text>
</comment>
<feature type="coiled-coil region" evidence="8">
    <location>
        <begin position="4"/>
        <end position="209"/>
    </location>
</feature>
<dbReference type="Pfam" id="PF16574">
    <property type="entry name" value="CEP209_CC5"/>
    <property type="match status" value="1"/>
</dbReference>
<evidence type="ECO:0000256" key="3">
    <source>
        <dbReference type="ARBA" id="ARBA00022490"/>
    </source>
</evidence>
<evidence type="ECO:0000313" key="12">
    <source>
        <dbReference type="Proteomes" id="UP001591681"/>
    </source>
</evidence>
<name>A0ABD1K4S7_9TELE</name>
<reference evidence="11 12" key="1">
    <citation type="submission" date="2024-09" db="EMBL/GenBank/DDBJ databases">
        <title>A chromosome-level genome assembly of Gray's grenadier anchovy, Coilia grayii.</title>
        <authorList>
            <person name="Fu Z."/>
        </authorList>
    </citation>
    <scope>NUCLEOTIDE SEQUENCE [LARGE SCALE GENOMIC DNA]</scope>
    <source>
        <strain evidence="11">G4</strain>
        <tissue evidence="11">Muscle</tissue>
    </source>
</reference>
<feature type="compositionally biased region" description="Polar residues" evidence="9">
    <location>
        <begin position="1620"/>
        <end position="1636"/>
    </location>
</feature>
<feature type="coiled-coil region" evidence="8">
    <location>
        <begin position="835"/>
        <end position="927"/>
    </location>
</feature>
<proteinExistence type="predicted"/>
<keyword evidence="6" id="KW-0206">Cytoskeleton</keyword>
<dbReference type="EMBL" id="JBHFQA010000009">
    <property type="protein sequence ID" value="KAL2094036.1"/>
    <property type="molecule type" value="Genomic_DNA"/>
</dbReference>
<feature type="region of interest" description="Disordered" evidence="9">
    <location>
        <begin position="1620"/>
        <end position="1652"/>
    </location>
</feature>
<feature type="coiled-coil region" evidence="8">
    <location>
        <begin position="1740"/>
        <end position="1796"/>
    </location>
</feature>
<keyword evidence="7" id="KW-0966">Cell projection</keyword>
<gene>
    <name evidence="11" type="ORF">ACEWY4_011348</name>
</gene>
<feature type="coiled-coil region" evidence="8">
    <location>
        <begin position="1884"/>
        <end position="1939"/>
    </location>
</feature>
<dbReference type="PANTHER" id="PTHR18879">
    <property type="entry name" value="CENTROSOMAL PROTEIN OF 290 KDA"/>
    <property type="match status" value="1"/>
</dbReference>
<feature type="coiled-coil region" evidence="8">
    <location>
        <begin position="385"/>
        <end position="433"/>
    </location>
</feature>
<feature type="coiled-coil region" evidence="8">
    <location>
        <begin position="262"/>
        <end position="345"/>
    </location>
</feature>
<feature type="coiled-coil region" evidence="8">
    <location>
        <begin position="728"/>
        <end position="793"/>
    </location>
</feature>
<keyword evidence="12" id="KW-1185">Reference proteome</keyword>
<dbReference type="InterPro" id="IPR032321">
    <property type="entry name" value="Cep209_CC5"/>
</dbReference>
<evidence type="ECO:0000256" key="1">
    <source>
        <dbReference type="ARBA" id="ARBA00004120"/>
    </source>
</evidence>
<keyword evidence="4" id="KW-0970">Cilium biogenesis/degradation</keyword>
<dbReference type="PANTHER" id="PTHR18879:SF20">
    <property type="entry name" value="CENTROSOMAL PROTEIN OF 290 KDA"/>
    <property type="match status" value="1"/>
</dbReference>
<feature type="region of interest" description="Disordered" evidence="9">
    <location>
        <begin position="1576"/>
        <end position="1595"/>
    </location>
</feature>
<dbReference type="GO" id="GO:0030030">
    <property type="term" value="P:cell projection organization"/>
    <property type="evidence" value="ECO:0007669"/>
    <property type="project" value="UniProtKB-KW"/>
</dbReference>
<dbReference type="InterPro" id="IPR026201">
    <property type="entry name" value="Cep290"/>
</dbReference>
<sequence>MEDLQRAEDEIVQLKDQNQLMQKNLEESVKEMENMTDEYNKMKIIVQQSDAIMDQLRKDREHAKAQVKELMDQIQRRTEEDDPVMAAVTSKVEEWKRVLSEKDDEVLKYQQMNRELREKLKASQLDSDKNNLLALQQAVQERDNQIKMLSVQVEQYTKEMEKNTTLIEELKKPQRKERGPLATAQLRKMEDLQAKVSAAERRAVEAEHLTELAEKDARLKDKELSDILTRLRVYESGTDGLEAAIAEIKQCKNQIMIRDDETQALTSQINNLELKMNDLLDQNEVLRERLGLNPEEEVDLTEFRRSKVLKQRQYKSENQVLLKEIERLEGERLELKQQLRVMAKERGETFRLYLRSGMTESSEFAVASKEDDQLKKKNEHLLYELNKKQMQLELKEKESNEFKSKLKDIQNENKHLEEGIKEILAALQDTQRRTLAGVGISVPSLERLVTALEKKNAEQTPGTSLQFKNEVDYLTGQNHELRQVMQSIRRDAEQTVRELATANEKVMRLESELETLGRSSENREAFKALNIPAMLTPSNVDAFSSLNDYAVQLLLEIKDKEDTCSQLHIALKEYRRKIAVIRHQQGLLYEEFQSEREAWRAERESLKEAKNKLEEQRMKDEVKLKEFADWLEVLEKQPDEIRRSISEAARKMTVLQVNEKMLTRYCTTLQELEQHLRNENNKLKDDFVKMEVSVSERMSYLQRYKDMAHFKMDALQKTLHNTVPASELEKINKQYINLTIKYRDLLQKDNHLIERTTALEHLEQENMSLRQQINSLKKELQINKERVHVLEQAFNHINSEDASSIEKAMADSEIVSVSKKMATLEMKELNERQRAEHAQNMYENLQNSLRQLDQRNRELEDKFAELTKLNLEAQRVEQELRDGLANSVSKDVNDHNREYIANLEKTVAEMKLEISKLQEVANVAKSQVFALEARQQSREKEVEFLRRQTLNYQAQSDEKALIAKLYQHIVALQLSETTALHKLDNASHQLRKLEVQMLRAEQQLDEKEKTLWQVRQSAHSQAEYLRQTVQSLRKQFSGALPLGQQEKFFSTMMQLQEDQNRARQEALQAEEQRRSVEGKAKELELKLQGLEDLTNTLKDRRGAQKVMEWHKKLEAAQLLEMRLNREVAIQKKEITYLKNVIEEKEQSIGALEDDLIQESKLHHKQQLLWEEREVEMERKLECYEKQQNQMHTMQKFEQRGDYPSDPTLPVFQQLSNALSKVSSLTHTLAEKQATCSSLEEKLKEKEEALWKAEQNVLSRDKVINKLRLHLPTAPEKDQMLGDISSQDSTAESHPAFRVAQQTINSLQGRLNQKEEVLKKYQHLLARTRQEQEDLTRKHKEEVHTLQQKLEQLTEGSLCHLKQAALDIMKKPSITIPNTKHLARLAELEQTVAEQDNTLTTLMDKLKVKTAEWDKQRSVMDLQARKHAMDKDRLEENHAAQRRHLEKEAEELRAQLTQMETQLHCLQTDLDSQKEANVRSPSQTMKNLVESLKAQLCLKEKQQRALSKALQELRSEMASHAEHQVVTSITQEEKNSNVQQLVDKCTKELQVQVQKLNEELLTTKECVSAAQSTGASMREAQEGLKKDLQQSRRAHDKLQAEKAALEGTVADLKQTIKGLNSKFQSQNESESGVLRQNSKLEKEQDLSKPSESLHVKVRREDKDKMPKEEIVRWEEGKRWQAKVEKLRSVLKEREREVETLSKQLNVIKDLYTRVEEEKITLQKKLSRCRGMTTDQIMAACSLESQKVVEELKRRNAELEQQIQAIKQQQALPRDAAIEDLQLRNRYLEDKIQILQTEHSRETSKFGQSAGPSSQKEQKLQEENLRLSAKNLELCFQLEHATKDLPRLKGQVSDLTAMCDVLTKEKLGMETKYGHFRKAGSSGKTVAELEKTIGLMKKVVEKVQREKEALKVSSTTTQGQLSALVQEHEKLKSECVELRGKLQMESGTQGEDKSLLEDVQLRKDKEEGILYVMYLH</sequence>
<evidence type="ECO:0000256" key="5">
    <source>
        <dbReference type="ARBA" id="ARBA00023054"/>
    </source>
</evidence>
<feature type="coiled-coil region" evidence="8">
    <location>
        <begin position="983"/>
        <end position="1017"/>
    </location>
</feature>
<keyword evidence="5 8" id="KW-0175">Coiled coil</keyword>
<feature type="coiled-coil region" evidence="8">
    <location>
        <begin position="557"/>
        <end position="623"/>
    </location>
</feature>
<feature type="compositionally biased region" description="Polar residues" evidence="9">
    <location>
        <begin position="1803"/>
        <end position="1813"/>
    </location>
</feature>
<feature type="region of interest" description="Disordered" evidence="9">
    <location>
        <begin position="1797"/>
        <end position="1820"/>
    </location>
</feature>
<evidence type="ECO:0000256" key="9">
    <source>
        <dbReference type="SAM" id="MobiDB-lite"/>
    </source>
</evidence>
<dbReference type="GO" id="GO:0005813">
    <property type="term" value="C:centrosome"/>
    <property type="evidence" value="ECO:0007669"/>
    <property type="project" value="UniProtKB-SubCell"/>
</dbReference>
<evidence type="ECO:0000256" key="6">
    <source>
        <dbReference type="ARBA" id="ARBA00023212"/>
    </source>
</evidence>
<evidence type="ECO:0000259" key="10">
    <source>
        <dbReference type="Pfam" id="PF16574"/>
    </source>
</evidence>
<evidence type="ECO:0000256" key="4">
    <source>
        <dbReference type="ARBA" id="ARBA00022794"/>
    </source>
</evidence>
<keyword evidence="3" id="KW-0963">Cytoplasm</keyword>
<organism evidence="11 12">
    <name type="scientific">Coilia grayii</name>
    <name type="common">Gray's grenadier anchovy</name>
    <dbReference type="NCBI Taxonomy" id="363190"/>
    <lineage>
        <taxon>Eukaryota</taxon>
        <taxon>Metazoa</taxon>
        <taxon>Chordata</taxon>
        <taxon>Craniata</taxon>
        <taxon>Vertebrata</taxon>
        <taxon>Euteleostomi</taxon>
        <taxon>Actinopterygii</taxon>
        <taxon>Neopterygii</taxon>
        <taxon>Teleostei</taxon>
        <taxon>Clupei</taxon>
        <taxon>Clupeiformes</taxon>
        <taxon>Clupeoidei</taxon>
        <taxon>Engraulidae</taxon>
        <taxon>Coilinae</taxon>
        <taxon>Coilia</taxon>
    </lineage>
</organism>
<evidence type="ECO:0000313" key="11">
    <source>
        <dbReference type="EMBL" id="KAL2094036.1"/>
    </source>
</evidence>
<feature type="compositionally biased region" description="Basic and acidic residues" evidence="9">
    <location>
        <begin position="1637"/>
        <end position="1652"/>
    </location>
</feature>
<feature type="coiled-coil region" evidence="8">
    <location>
        <begin position="1228"/>
        <end position="1255"/>
    </location>
</feature>
<feature type="compositionally biased region" description="Basic and acidic residues" evidence="9">
    <location>
        <begin position="1578"/>
        <end position="1589"/>
    </location>
</feature>
<feature type="coiled-coil region" evidence="8">
    <location>
        <begin position="1430"/>
        <end position="1475"/>
    </location>
</feature>
<protein>
    <recommendedName>
        <fullName evidence="10">Centrosomal protein of 290kDa coiled-coil region domain-containing protein</fullName>
    </recommendedName>
</protein>